<reference evidence="2" key="1">
    <citation type="journal article" date="2019" name="Int. J. Syst. Evol. Microbiol.">
        <title>The Global Catalogue of Microorganisms (GCM) 10K type strain sequencing project: providing services to taxonomists for standard genome sequencing and annotation.</title>
        <authorList>
            <consortium name="The Broad Institute Genomics Platform"/>
            <consortium name="The Broad Institute Genome Sequencing Center for Infectious Disease"/>
            <person name="Wu L."/>
            <person name="Ma J."/>
        </authorList>
    </citation>
    <scope>NUCLEOTIDE SEQUENCE [LARGE SCALE GENOMIC DNA]</scope>
    <source>
        <strain evidence="2">JCM 30846</strain>
    </source>
</reference>
<accession>A0ABP7E8D9</accession>
<gene>
    <name evidence="1" type="ORF">GCM10023082_10360</name>
</gene>
<comment type="caution">
    <text evidence="1">The sequence shown here is derived from an EMBL/GenBank/DDBJ whole genome shotgun (WGS) entry which is preliminary data.</text>
</comment>
<evidence type="ECO:0000313" key="2">
    <source>
        <dbReference type="Proteomes" id="UP001499884"/>
    </source>
</evidence>
<protein>
    <submittedName>
        <fullName evidence="1">Uncharacterized protein</fullName>
    </submittedName>
</protein>
<name>A0ABP7E8D9_9ACTN</name>
<sequence length="49" mass="5383">MSTGGKCVKILVPSMPSQAKVWWGSRFVSFQESFRVRNHRAPASLASCG</sequence>
<keyword evidence="2" id="KW-1185">Reference proteome</keyword>
<evidence type="ECO:0000313" key="1">
    <source>
        <dbReference type="EMBL" id="GAA3714577.1"/>
    </source>
</evidence>
<dbReference type="EMBL" id="BAABEP010000004">
    <property type="protein sequence ID" value="GAA3714577.1"/>
    <property type="molecule type" value="Genomic_DNA"/>
</dbReference>
<dbReference type="Proteomes" id="UP001499884">
    <property type="component" value="Unassembled WGS sequence"/>
</dbReference>
<proteinExistence type="predicted"/>
<organism evidence="1 2">
    <name type="scientific">Streptomyces tremellae</name>
    <dbReference type="NCBI Taxonomy" id="1124239"/>
    <lineage>
        <taxon>Bacteria</taxon>
        <taxon>Bacillati</taxon>
        <taxon>Actinomycetota</taxon>
        <taxon>Actinomycetes</taxon>
        <taxon>Kitasatosporales</taxon>
        <taxon>Streptomycetaceae</taxon>
        <taxon>Streptomyces</taxon>
    </lineage>
</organism>